<dbReference type="Gene3D" id="3.40.190.10">
    <property type="entry name" value="Periplasmic binding protein-like II"/>
    <property type="match status" value="2"/>
</dbReference>
<dbReference type="GO" id="GO:0046872">
    <property type="term" value="F:metal ion binding"/>
    <property type="evidence" value="ECO:0007669"/>
    <property type="project" value="UniProtKB-KW"/>
</dbReference>
<dbReference type="NCBIfam" id="TIGR01256">
    <property type="entry name" value="modA"/>
    <property type="match status" value="1"/>
</dbReference>
<dbReference type="GO" id="GO:0030973">
    <property type="term" value="F:molybdate ion binding"/>
    <property type="evidence" value="ECO:0007669"/>
    <property type="project" value="TreeGrafter"/>
</dbReference>
<keyword evidence="2" id="KW-0479">Metal-binding</keyword>
<proteinExistence type="inferred from homology"/>
<dbReference type="PANTHER" id="PTHR30632">
    <property type="entry name" value="MOLYBDATE-BINDING PERIPLASMIC PROTEIN"/>
    <property type="match status" value="1"/>
</dbReference>
<dbReference type="Proteomes" id="UP000322783">
    <property type="component" value="Unassembled WGS sequence"/>
</dbReference>
<keyword evidence="3" id="KW-0732">Signal</keyword>
<comment type="similarity">
    <text evidence="1">Belongs to the bacterial solute-binding protein ModA family.</text>
</comment>
<dbReference type="PANTHER" id="PTHR30632:SF0">
    <property type="entry name" value="SULFATE-BINDING PROTEIN"/>
    <property type="match status" value="1"/>
</dbReference>
<accession>A0A5D6WM51</accession>
<dbReference type="InterPro" id="IPR050682">
    <property type="entry name" value="ModA/WtpA"/>
</dbReference>
<reference evidence="4 5" key="1">
    <citation type="submission" date="2019-08" db="EMBL/GenBank/DDBJ databases">
        <title>Selenomonas sp. mPRGC5 and Selenomonas sp. mPRGC8 isolated from ruminal fluid of dairy goat (Capra hircus).</title>
        <authorList>
            <person name="Poothong S."/>
            <person name="Nuengjamnong C."/>
            <person name="Tanasupawat S."/>
        </authorList>
    </citation>
    <scope>NUCLEOTIDE SEQUENCE [LARGE SCALE GENOMIC DNA]</scope>
    <source>
        <strain evidence="5">mPRGC8</strain>
    </source>
</reference>
<name>A0A5D6WM51_9FIRM</name>
<dbReference type="SUPFAM" id="SSF53850">
    <property type="entry name" value="Periplasmic binding protein-like II"/>
    <property type="match status" value="1"/>
</dbReference>
<comment type="caution">
    <text evidence="4">The sequence shown here is derived from an EMBL/GenBank/DDBJ whole genome shotgun (WGS) entry which is preliminary data.</text>
</comment>
<keyword evidence="5" id="KW-1185">Reference proteome</keyword>
<organism evidence="4 5">
    <name type="scientific">Selenomonas caprae</name>
    <dbReference type="NCBI Taxonomy" id="2606905"/>
    <lineage>
        <taxon>Bacteria</taxon>
        <taxon>Bacillati</taxon>
        <taxon>Bacillota</taxon>
        <taxon>Negativicutes</taxon>
        <taxon>Selenomonadales</taxon>
        <taxon>Selenomonadaceae</taxon>
        <taxon>Selenomonas</taxon>
    </lineage>
</organism>
<dbReference type="EMBL" id="VTOZ01000018">
    <property type="protein sequence ID" value="TYZ28149.1"/>
    <property type="molecule type" value="Genomic_DNA"/>
</dbReference>
<evidence type="ECO:0000313" key="5">
    <source>
        <dbReference type="Proteomes" id="UP000322783"/>
    </source>
</evidence>
<evidence type="ECO:0000256" key="2">
    <source>
        <dbReference type="ARBA" id="ARBA00022723"/>
    </source>
</evidence>
<dbReference type="GO" id="GO:0015689">
    <property type="term" value="P:molybdate ion transport"/>
    <property type="evidence" value="ECO:0007669"/>
    <property type="project" value="InterPro"/>
</dbReference>
<dbReference type="AlphaFoldDB" id="A0A5D6WM51"/>
<protein>
    <submittedName>
        <fullName evidence="4">Molybdate ABC transporter substrate-binding protein</fullName>
    </submittedName>
</protein>
<gene>
    <name evidence="4" type="primary">modA</name>
    <name evidence="4" type="ORF">FZ041_09200</name>
</gene>
<dbReference type="Pfam" id="PF13531">
    <property type="entry name" value="SBP_bac_11"/>
    <property type="match status" value="1"/>
</dbReference>
<evidence type="ECO:0000313" key="4">
    <source>
        <dbReference type="EMBL" id="TYZ28149.1"/>
    </source>
</evidence>
<evidence type="ECO:0000256" key="3">
    <source>
        <dbReference type="ARBA" id="ARBA00022729"/>
    </source>
</evidence>
<sequence length="248" mass="26308">MALIGCGSGPAKTEYDPAAAISTGKLTGQTLRVYCGAGMQKPFQQIADAFRDETGCDVQVTYANAAQIQTQIKTTAEGDFFIAGSAQEIQPIKDYVAGSKPLVKHIPVLAVSQGNPKHIHSLKDLSQAGIRVVMGDPKATPIGKIAQKAFDDAGIFEALHIVSTTTTAPQMATLLALQEADAAIIWKENCENGVEVVPTEEMDAYGKTIPAAHLSFSKDNPAADAFAVFLDSEEVHAIWASFGYELVP</sequence>
<dbReference type="PIRSF" id="PIRSF004846">
    <property type="entry name" value="ModA"/>
    <property type="match status" value="1"/>
</dbReference>
<dbReference type="InterPro" id="IPR005950">
    <property type="entry name" value="ModA"/>
</dbReference>
<evidence type="ECO:0000256" key="1">
    <source>
        <dbReference type="ARBA" id="ARBA00009175"/>
    </source>
</evidence>